<dbReference type="GO" id="GO:1990904">
    <property type="term" value="C:ribonucleoprotein complex"/>
    <property type="evidence" value="ECO:0007669"/>
    <property type="project" value="UniProtKB-KW"/>
</dbReference>
<protein>
    <submittedName>
        <fullName evidence="6">60S ribosomal protein L30</fullName>
    </submittedName>
</protein>
<dbReference type="Proteomes" id="UP000236161">
    <property type="component" value="Unassembled WGS sequence"/>
</dbReference>
<evidence type="ECO:0000256" key="2">
    <source>
        <dbReference type="ARBA" id="ARBA00022980"/>
    </source>
</evidence>
<evidence type="ECO:0000259" key="5">
    <source>
        <dbReference type="Pfam" id="PF01248"/>
    </source>
</evidence>
<dbReference type="PANTHER" id="PTHR11449">
    <property type="entry name" value="RIBOSOMAL PROTEIN L30"/>
    <property type="match status" value="1"/>
</dbReference>
<organism evidence="6 7">
    <name type="scientific">Apostasia shenzhenica</name>
    <dbReference type="NCBI Taxonomy" id="1088818"/>
    <lineage>
        <taxon>Eukaryota</taxon>
        <taxon>Viridiplantae</taxon>
        <taxon>Streptophyta</taxon>
        <taxon>Embryophyta</taxon>
        <taxon>Tracheophyta</taxon>
        <taxon>Spermatophyta</taxon>
        <taxon>Magnoliopsida</taxon>
        <taxon>Liliopsida</taxon>
        <taxon>Asparagales</taxon>
        <taxon>Orchidaceae</taxon>
        <taxon>Apostasioideae</taxon>
        <taxon>Apostasia</taxon>
    </lineage>
</organism>
<dbReference type="Pfam" id="PF01248">
    <property type="entry name" value="Ribosomal_L7Ae"/>
    <property type="match status" value="1"/>
</dbReference>
<accession>A0A2I0BD45</accession>
<keyword evidence="3" id="KW-0687">Ribonucleoprotein</keyword>
<sequence>MGNALESRRVAPVFQNRKPKSGVNVPARLDRPSVSAKRDDAAPVRDDVVLVRVDAAPVSPRRAELPLADLASPSRVQVTSFHDLRQRCSALSQTGSFHRSPLLLRPVVPTSNRSRGFLGTLATSSRLWRRFRPGTQRGCRFPWFFYLRANLRRWRRFGPGTQRGCRFPWFFLFSFALDLSSGNAEVLQVSQASGKLVIIANNCPPLRKSEIEYYAMLAKVGVHHFNGNNVDLGTACGKYFRVCCLSIIDPGDSDIIKTIPGDH</sequence>
<keyword evidence="2 6" id="KW-0689">Ribosomal protein</keyword>
<dbReference type="Gene3D" id="3.30.1330.30">
    <property type="match status" value="1"/>
</dbReference>
<dbReference type="EMBL" id="KZ451890">
    <property type="protein sequence ID" value="PKA65707.1"/>
    <property type="molecule type" value="Genomic_DNA"/>
</dbReference>
<dbReference type="InterPro" id="IPR039109">
    <property type="entry name" value="Ribosomal_eL30-like"/>
</dbReference>
<keyword evidence="7" id="KW-1185">Reference proteome</keyword>
<dbReference type="AlphaFoldDB" id="A0A2I0BD45"/>
<dbReference type="SUPFAM" id="SSF55315">
    <property type="entry name" value="L30e-like"/>
    <property type="match status" value="1"/>
</dbReference>
<dbReference type="InterPro" id="IPR029064">
    <property type="entry name" value="Ribosomal_eL30-like_sf"/>
</dbReference>
<feature type="compositionally biased region" description="Basic and acidic residues" evidence="4">
    <location>
        <begin position="28"/>
        <end position="40"/>
    </location>
</feature>
<dbReference type="InterPro" id="IPR022991">
    <property type="entry name" value="Ribosomal_eL30_CS"/>
</dbReference>
<evidence type="ECO:0000313" key="7">
    <source>
        <dbReference type="Proteomes" id="UP000236161"/>
    </source>
</evidence>
<evidence type="ECO:0000256" key="3">
    <source>
        <dbReference type="ARBA" id="ARBA00023274"/>
    </source>
</evidence>
<evidence type="ECO:0000313" key="6">
    <source>
        <dbReference type="EMBL" id="PKA65707.1"/>
    </source>
</evidence>
<comment type="similarity">
    <text evidence="1">Belongs to the eukaryotic ribosomal protein eL30 family.</text>
</comment>
<dbReference type="GO" id="GO:0005840">
    <property type="term" value="C:ribosome"/>
    <property type="evidence" value="ECO:0007669"/>
    <property type="project" value="UniProtKB-KW"/>
</dbReference>
<feature type="region of interest" description="Disordered" evidence="4">
    <location>
        <begin position="1"/>
        <end position="40"/>
    </location>
</feature>
<evidence type="ECO:0000256" key="4">
    <source>
        <dbReference type="SAM" id="MobiDB-lite"/>
    </source>
</evidence>
<dbReference type="FunFam" id="3.30.1330.30:FF:000001">
    <property type="entry name" value="60S ribosomal protein L30"/>
    <property type="match status" value="1"/>
</dbReference>
<dbReference type="InterPro" id="IPR004038">
    <property type="entry name" value="Ribosomal_eL8/eL30/eS12/Gad45"/>
</dbReference>
<reference evidence="6 7" key="1">
    <citation type="journal article" date="2017" name="Nature">
        <title>The Apostasia genome and the evolution of orchids.</title>
        <authorList>
            <person name="Zhang G.Q."/>
            <person name="Liu K.W."/>
            <person name="Li Z."/>
            <person name="Lohaus R."/>
            <person name="Hsiao Y.Y."/>
            <person name="Niu S.C."/>
            <person name="Wang J.Y."/>
            <person name="Lin Y.C."/>
            <person name="Xu Q."/>
            <person name="Chen L.J."/>
            <person name="Yoshida K."/>
            <person name="Fujiwara S."/>
            <person name="Wang Z.W."/>
            <person name="Zhang Y.Q."/>
            <person name="Mitsuda N."/>
            <person name="Wang M."/>
            <person name="Liu G.H."/>
            <person name="Pecoraro L."/>
            <person name="Huang H.X."/>
            <person name="Xiao X.J."/>
            <person name="Lin M."/>
            <person name="Wu X.Y."/>
            <person name="Wu W.L."/>
            <person name="Chen Y.Y."/>
            <person name="Chang S.B."/>
            <person name="Sakamoto S."/>
            <person name="Ohme-Takagi M."/>
            <person name="Yagi M."/>
            <person name="Zeng S.J."/>
            <person name="Shen C.Y."/>
            <person name="Yeh C.M."/>
            <person name="Luo Y.B."/>
            <person name="Tsai W.C."/>
            <person name="Van de Peer Y."/>
            <person name="Liu Z.J."/>
        </authorList>
    </citation>
    <scope>NUCLEOTIDE SEQUENCE [LARGE SCALE GENOMIC DNA]</scope>
    <source>
        <strain evidence="7">cv. Shenzhen</strain>
        <tissue evidence="6">Stem</tissue>
    </source>
</reference>
<gene>
    <name evidence="6" type="primary">RPL30</name>
    <name evidence="6" type="ORF">AXF42_Ash013122</name>
</gene>
<name>A0A2I0BD45_9ASPA</name>
<dbReference type="PROSITE" id="PS00993">
    <property type="entry name" value="RIBOSOMAL_L30E_2"/>
    <property type="match status" value="1"/>
</dbReference>
<evidence type="ECO:0000256" key="1">
    <source>
        <dbReference type="ARBA" id="ARBA00007326"/>
    </source>
</evidence>
<dbReference type="STRING" id="1088818.A0A2I0BD45"/>
<dbReference type="GO" id="GO:0003723">
    <property type="term" value="F:RNA binding"/>
    <property type="evidence" value="ECO:0007669"/>
    <property type="project" value="InterPro"/>
</dbReference>
<feature type="domain" description="Ribosomal protein eL8/eL30/eS12/Gadd45" evidence="5">
    <location>
        <begin position="189"/>
        <end position="256"/>
    </location>
</feature>
<proteinExistence type="inferred from homology"/>